<evidence type="ECO:0000256" key="1">
    <source>
        <dbReference type="ARBA" id="ARBA00022490"/>
    </source>
</evidence>
<evidence type="ECO:0000313" key="9">
    <source>
        <dbReference type="EMBL" id="PJK29350.1"/>
    </source>
</evidence>
<keyword evidence="1 6" id="KW-0963">Cytoplasm</keyword>
<dbReference type="Gene3D" id="1.10.8.10">
    <property type="entry name" value="DNA helicase RuvA subunit, C-terminal domain"/>
    <property type="match status" value="1"/>
</dbReference>
<reference evidence="11 12" key="1">
    <citation type="submission" date="2017-11" db="EMBL/GenBank/DDBJ databases">
        <title>Draft genome sequence of Rhizobiales bacterium SY3-13.</title>
        <authorList>
            <person name="Sun C."/>
        </authorList>
    </citation>
    <scope>NUCLEOTIDE SEQUENCE [LARGE SCALE GENOMIC DNA]</scope>
    <source>
        <strain evidence="11 12">SY3-13</strain>
    </source>
</reference>
<dbReference type="SUPFAM" id="SSF46929">
    <property type="entry name" value="DNA helicase RuvA subunit, C-terminal domain"/>
    <property type="match status" value="1"/>
</dbReference>
<dbReference type="InterPro" id="IPR012340">
    <property type="entry name" value="NA-bd_OB-fold"/>
</dbReference>
<dbReference type="InterPro" id="IPR000085">
    <property type="entry name" value="RuvA"/>
</dbReference>
<feature type="region of interest" description="Domain I" evidence="6">
    <location>
        <begin position="1"/>
        <end position="64"/>
    </location>
</feature>
<organism evidence="11 12">
    <name type="scientific">Minwuia thermotolerans</name>
    <dbReference type="NCBI Taxonomy" id="2056226"/>
    <lineage>
        <taxon>Bacteria</taxon>
        <taxon>Pseudomonadati</taxon>
        <taxon>Pseudomonadota</taxon>
        <taxon>Alphaproteobacteria</taxon>
        <taxon>Minwuiales</taxon>
        <taxon>Minwuiaceae</taxon>
        <taxon>Minwuia</taxon>
    </lineage>
</organism>
<dbReference type="GO" id="GO:0006281">
    <property type="term" value="P:DNA repair"/>
    <property type="evidence" value="ECO:0007669"/>
    <property type="project" value="UniProtKB-UniRule"/>
</dbReference>
<feature type="region of interest" description="Domain III" evidence="6">
    <location>
        <begin position="155"/>
        <end position="202"/>
    </location>
</feature>
<dbReference type="InterPro" id="IPR036267">
    <property type="entry name" value="RuvA_C_sf"/>
</dbReference>
<dbReference type="InterPro" id="IPR011114">
    <property type="entry name" value="RuvA_C"/>
</dbReference>
<dbReference type="HAMAP" id="MF_00031">
    <property type="entry name" value="DNA_HJ_migration_RuvA"/>
    <property type="match status" value="1"/>
</dbReference>
<dbReference type="Gene3D" id="1.10.150.20">
    <property type="entry name" value="5' to 3' exonuclease, C-terminal subdomain"/>
    <property type="match status" value="1"/>
</dbReference>
<dbReference type="EMBL" id="PHIG01000025">
    <property type="protein sequence ID" value="PJK30465.1"/>
    <property type="molecule type" value="Genomic_DNA"/>
</dbReference>
<dbReference type="InterPro" id="IPR010994">
    <property type="entry name" value="RuvA_2-like"/>
</dbReference>
<protein>
    <recommendedName>
        <fullName evidence="6">Holliday junction branch migration complex subunit RuvA</fullName>
    </recommendedName>
</protein>
<evidence type="ECO:0000256" key="6">
    <source>
        <dbReference type="HAMAP-Rule" id="MF_00031"/>
    </source>
</evidence>
<dbReference type="GO" id="GO:0048476">
    <property type="term" value="C:Holliday junction resolvase complex"/>
    <property type="evidence" value="ECO:0007669"/>
    <property type="project" value="UniProtKB-UniRule"/>
</dbReference>
<dbReference type="Pfam" id="PF07499">
    <property type="entry name" value="RuvA_C"/>
    <property type="match status" value="1"/>
</dbReference>
<proteinExistence type="inferred from homology"/>
<comment type="caution">
    <text evidence="11">The sequence shown here is derived from an EMBL/GenBank/DDBJ whole genome shotgun (WGS) entry which is preliminary data.</text>
</comment>
<dbReference type="EMBL" id="PHIG01000018">
    <property type="protein sequence ID" value="PJK30688.1"/>
    <property type="molecule type" value="Genomic_DNA"/>
</dbReference>
<evidence type="ECO:0000313" key="11">
    <source>
        <dbReference type="EMBL" id="PJK30688.1"/>
    </source>
</evidence>
<dbReference type="NCBIfam" id="TIGR00084">
    <property type="entry name" value="ruvA"/>
    <property type="match status" value="1"/>
</dbReference>
<feature type="domain" description="Holliday junction DNA helicase RuvA C-terminal" evidence="8">
    <location>
        <begin position="154"/>
        <end position="200"/>
    </location>
</feature>
<name>A0A2M9G4R6_9PROT</name>
<dbReference type="CDD" id="cd14332">
    <property type="entry name" value="UBA_RuvA_C"/>
    <property type="match status" value="1"/>
</dbReference>
<comment type="caution">
    <text evidence="6">Lacks conserved residue(s) required for the propagation of feature annotation.</text>
</comment>
<dbReference type="Proteomes" id="UP000229498">
    <property type="component" value="Unassembled WGS sequence"/>
</dbReference>
<evidence type="ECO:0000256" key="4">
    <source>
        <dbReference type="ARBA" id="ARBA00023172"/>
    </source>
</evidence>
<evidence type="ECO:0000259" key="8">
    <source>
        <dbReference type="Pfam" id="PF07499"/>
    </source>
</evidence>
<sequence length="202" mass="20422">MIASLKGILDRIGADHAVIDVGGVGYLVFCSARTLAALGTEGDAVAIQVETHVREDHIHLYGFADRAEKELFGLLQTVQGVGAKVTLQILSALAADDIRMAIASGDVATITRAPGVGKRLAQRIASELKDKVGALPARPAQAGAAPGAAPVGGAAGDAASALVNLGYRRAEAEAAVLRGAAIAGEDATVEALITAGLKELAR</sequence>
<comment type="function">
    <text evidence="6">The RuvA-RuvB-RuvC complex processes Holliday junction (HJ) DNA during genetic recombination and DNA repair, while the RuvA-RuvB complex plays an important role in the rescue of blocked DNA replication forks via replication fork reversal (RFR). RuvA specifically binds to HJ cruciform DNA, conferring on it an open structure. The RuvB hexamer acts as an ATP-dependent pump, pulling dsDNA into and through the RuvAB complex. HJ branch migration allows RuvC to scan DNA until it finds its consensus sequence, where it cleaves and resolves the cruciform DNA.</text>
</comment>
<evidence type="ECO:0000313" key="12">
    <source>
        <dbReference type="Proteomes" id="UP000229498"/>
    </source>
</evidence>
<gene>
    <name evidence="6" type="primary">ruvA</name>
    <name evidence="11" type="ORF">CVT23_04785</name>
    <name evidence="10" type="ORF">CVT23_05835</name>
    <name evidence="9" type="ORF">CVT23_12160</name>
</gene>
<dbReference type="SUPFAM" id="SSF50249">
    <property type="entry name" value="Nucleic acid-binding proteins"/>
    <property type="match status" value="1"/>
</dbReference>
<dbReference type="OrthoDB" id="5293449at2"/>
<dbReference type="GO" id="GO:0005737">
    <property type="term" value="C:cytoplasm"/>
    <property type="evidence" value="ECO:0007669"/>
    <property type="project" value="UniProtKB-SubCell"/>
</dbReference>
<evidence type="ECO:0000256" key="5">
    <source>
        <dbReference type="ARBA" id="ARBA00023204"/>
    </source>
</evidence>
<keyword evidence="4 6" id="KW-0233">DNA recombination</keyword>
<dbReference type="Gene3D" id="2.40.50.140">
    <property type="entry name" value="Nucleic acid-binding proteins"/>
    <property type="match status" value="1"/>
</dbReference>
<dbReference type="Pfam" id="PF01330">
    <property type="entry name" value="RuvA_N"/>
    <property type="match status" value="1"/>
</dbReference>
<dbReference type="GO" id="GO:0009378">
    <property type="term" value="F:four-way junction helicase activity"/>
    <property type="evidence" value="ECO:0007669"/>
    <property type="project" value="InterPro"/>
</dbReference>
<evidence type="ECO:0000256" key="2">
    <source>
        <dbReference type="ARBA" id="ARBA00022763"/>
    </source>
</evidence>
<feature type="domain" description="DNA helicase Holliday junction RuvA type" evidence="7">
    <location>
        <begin position="1"/>
        <end position="62"/>
    </location>
</feature>
<keyword evidence="3 6" id="KW-0238">DNA-binding</keyword>
<keyword evidence="12" id="KW-1185">Reference proteome</keyword>
<dbReference type="Pfam" id="PF14520">
    <property type="entry name" value="HHH_5"/>
    <property type="match status" value="1"/>
</dbReference>
<comment type="subunit">
    <text evidence="6">Homotetramer. Forms an RuvA(8)-RuvB(12)-Holliday junction (HJ) complex. HJ DNA is sandwiched between 2 RuvA tetramers; dsDNA enters through RuvA and exits via RuvB. An RuvB hexamer assembles on each DNA strand where it exits the tetramer. Each RuvB hexamer is contacted by two RuvA subunits (via domain III) on 2 adjacent RuvB subunits; this complex drives branch migration. In the full resolvosome a probable DNA-RuvA(4)-RuvB(12)-RuvC(2) complex forms which resolves the HJ.</text>
</comment>
<dbReference type="EMBL" id="PHIG01000033">
    <property type="protein sequence ID" value="PJK29350.1"/>
    <property type="molecule type" value="Genomic_DNA"/>
</dbReference>
<evidence type="ECO:0000259" key="7">
    <source>
        <dbReference type="Pfam" id="PF01330"/>
    </source>
</evidence>
<dbReference type="GO" id="GO:0006310">
    <property type="term" value="P:DNA recombination"/>
    <property type="evidence" value="ECO:0007669"/>
    <property type="project" value="UniProtKB-UniRule"/>
</dbReference>
<dbReference type="GO" id="GO:0005524">
    <property type="term" value="F:ATP binding"/>
    <property type="evidence" value="ECO:0007669"/>
    <property type="project" value="InterPro"/>
</dbReference>
<keyword evidence="5 6" id="KW-0234">DNA repair</keyword>
<dbReference type="AlphaFoldDB" id="A0A2M9G4R6"/>
<comment type="similarity">
    <text evidence="6">Belongs to the RuvA family.</text>
</comment>
<dbReference type="RefSeq" id="WP_109792107.1">
    <property type="nucleotide sequence ID" value="NZ_PHIG01000018.1"/>
</dbReference>
<dbReference type="SUPFAM" id="SSF47781">
    <property type="entry name" value="RuvA domain 2-like"/>
    <property type="match status" value="1"/>
</dbReference>
<dbReference type="GO" id="GO:0009379">
    <property type="term" value="C:Holliday junction helicase complex"/>
    <property type="evidence" value="ECO:0007669"/>
    <property type="project" value="InterPro"/>
</dbReference>
<dbReference type="InterPro" id="IPR013849">
    <property type="entry name" value="DNA_helicase_Holl-junc_RuvA_I"/>
</dbReference>
<evidence type="ECO:0000256" key="3">
    <source>
        <dbReference type="ARBA" id="ARBA00023125"/>
    </source>
</evidence>
<comment type="domain">
    <text evidence="6">Has three domains with a flexible linker between the domains II and III and assumes an 'L' shape. Domain III is highly mobile and contacts RuvB.</text>
</comment>
<dbReference type="GO" id="GO:0000400">
    <property type="term" value="F:four-way junction DNA binding"/>
    <property type="evidence" value="ECO:0007669"/>
    <property type="project" value="UniProtKB-UniRule"/>
</dbReference>
<comment type="subcellular location">
    <subcellularLocation>
        <location evidence="6">Cytoplasm</location>
    </subcellularLocation>
</comment>
<accession>A0A2M9G4R6</accession>
<evidence type="ECO:0000313" key="10">
    <source>
        <dbReference type="EMBL" id="PJK30465.1"/>
    </source>
</evidence>
<keyword evidence="2 6" id="KW-0227">DNA damage</keyword>